<dbReference type="PANTHER" id="PTHR12353:SF31">
    <property type="entry name" value="LD44824P"/>
    <property type="match status" value="1"/>
</dbReference>
<dbReference type="GO" id="GO:0023052">
    <property type="term" value="P:signaling"/>
    <property type="evidence" value="ECO:0007669"/>
    <property type="project" value="InterPro"/>
</dbReference>
<feature type="region of interest" description="Disordered" evidence="2">
    <location>
        <begin position="736"/>
        <end position="793"/>
    </location>
</feature>
<feature type="compositionally biased region" description="Polar residues" evidence="2">
    <location>
        <begin position="821"/>
        <end position="836"/>
    </location>
</feature>
<sequence>MDRSVDSIGSCSLDVDADSTDFSDTSGELNFLTPNSAKDIQREFTAGIKERCKIPVINCQAVTTVLDPVTGNISTVLTTTSPQAADTATTAAATVDGAALPNKKPSYLNLACCVNGYSNLTTYDSKLRQDINKSREVSPSRPIIATLHYNRSSEGGNFQLTAPTLSYISMNNSINNNLSNGARMVNGRATAAGANGGQDVTDNVSVNAAAAMFNGNGFGGLRTKVISSQSQISSVRESERVVKKSFIQQRVEKLYGNAEGVVINKQIYSHSNNSGSTNERKYLNNIANENVSVNKNCFTSPASAVHLNGNGNANGTNGSATNNGVGGGVVTKENLDVTGKEFGGDPDMEALPVMRHLRPEFRAQLQLYSPKKVPKASPGRLSNGSSNGVASAGSLNGGSNNNNNHIASNRDLSHHHHSHLSQHLTNGKLTTNGTSSTKSATSSLLSSSTFSSSTSVATVIESKTSTTKSSSYQTTAEASSSLSAAATATTTKSENAANACDATGPTTATSNQHSERESPSTIAVEPAAAAAVTAQASDKKEATIGVEPSQEVSKMKLSEPCVNGGDGVDNVAIIRNGTTALIKNGHHCQGHEEDDKENINGGVVPELAPSVPKVVVATPVKDGNHFLQVMKNEQNRLLAMAADIERVVEQCKTDGVEISEEVAGYVLVAAGKARLLCSQKMKQFEGLCHNNLNQIPGEKFQTTNEDLQGFWDMVMLQVHDVDASFVEIDSFRRNDWKKPTPVSPVPQARSTARSTKLTKRPFKAPASTASNGSSADAEAKKAAAAKRVAERKQQLAELKRKQKLASAAQLAENVEIYVPGSSANTDDVSNNGATTRSPRRQE</sequence>
<name>A0A1Q3FWB3_CULTA</name>
<evidence type="ECO:0000313" key="3">
    <source>
        <dbReference type="EMBL" id="JAV31756.1"/>
    </source>
</evidence>
<dbReference type="GO" id="GO:0060090">
    <property type="term" value="F:molecular adaptor activity"/>
    <property type="evidence" value="ECO:0007669"/>
    <property type="project" value="TreeGrafter"/>
</dbReference>
<feature type="region of interest" description="Disordered" evidence="2">
    <location>
        <begin position="368"/>
        <end position="447"/>
    </location>
</feature>
<organism evidence="3">
    <name type="scientific">Culex tarsalis</name>
    <name type="common">Encephalitis mosquito</name>
    <dbReference type="NCBI Taxonomy" id="7177"/>
    <lineage>
        <taxon>Eukaryota</taxon>
        <taxon>Metazoa</taxon>
        <taxon>Ecdysozoa</taxon>
        <taxon>Arthropoda</taxon>
        <taxon>Hexapoda</taxon>
        <taxon>Insecta</taxon>
        <taxon>Pterygota</taxon>
        <taxon>Neoptera</taxon>
        <taxon>Endopterygota</taxon>
        <taxon>Diptera</taxon>
        <taxon>Nematocera</taxon>
        <taxon>Culicoidea</taxon>
        <taxon>Culicidae</taxon>
        <taxon>Culicinae</taxon>
        <taxon>Culicini</taxon>
        <taxon>Culex</taxon>
        <taxon>Culex</taxon>
    </lineage>
</organism>
<keyword evidence="3" id="KW-0418">Kinase</keyword>
<dbReference type="AlphaFoldDB" id="A0A1Q3FWB3"/>
<dbReference type="EMBL" id="GFDL01003289">
    <property type="protein sequence ID" value="JAV31756.1"/>
    <property type="molecule type" value="Transcribed_RNA"/>
</dbReference>
<dbReference type="Pfam" id="PF03359">
    <property type="entry name" value="GKAP"/>
    <property type="match status" value="1"/>
</dbReference>
<feature type="region of interest" description="Disordered" evidence="2">
    <location>
        <begin position="817"/>
        <end position="842"/>
    </location>
</feature>
<dbReference type="GO" id="GO:0016301">
    <property type="term" value="F:kinase activity"/>
    <property type="evidence" value="ECO:0007669"/>
    <property type="project" value="UniProtKB-KW"/>
</dbReference>
<feature type="compositionally biased region" description="Low complexity" evidence="2">
    <location>
        <begin position="462"/>
        <end position="499"/>
    </location>
</feature>
<comment type="similarity">
    <text evidence="1">Belongs to the SAPAP family.</text>
</comment>
<dbReference type="InterPro" id="IPR005026">
    <property type="entry name" value="SAPAP"/>
</dbReference>
<evidence type="ECO:0000256" key="2">
    <source>
        <dbReference type="SAM" id="MobiDB-lite"/>
    </source>
</evidence>
<evidence type="ECO:0000256" key="1">
    <source>
        <dbReference type="ARBA" id="ARBA00008839"/>
    </source>
</evidence>
<dbReference type="PANTHER" id="PTHR12353">
    <property type="entry name" value="DISKS LARGE-ASSOCIATED PROTEIN DAP SAP90/PSD-95-ASSOCIATED PROTEIN"/>
    <property type="match status" value="1"/>
</dbReference>
<protein>
    <submittedName>
        <fullName evidence="3">Putative guanylate-kinase-associated protein</fullName>
    </submittedName>
</protein>
<dbReference type="GO" id="GO:0098978">
    <property type="term" value="C:glutamatergic synapse"/>
    <property type="evidence" value="ECO:0007669"/>
    <property type="project" value="TreeGrafter"/>
</dbReference>
<feature type="compositionally biased region" description="Basic and acidic residues" evidence="2">
    <location>
        <begin position="777"/>
        <end position="793"/>
    </location>
</feature>
<feature type="region of interest" description="Disordered" evidence="2">
    <location>
        <begin position="462"/>
        <end position="523"/>
    </location>
</feature>
<dbReference type="GO" id="GO:0099572">
    <property type="term" value="C:postsynaptic specialization"/>
    <property type="evidence" value="ECO:0007669"/>
    <property type="project" value="TreeGrafter"/>
</dbReference>
<accession>A0A1Q3FWB3</accession>
<feature type="compositionally biased region" description="Low complexity" evidence="2">
    <location>
        <begin position="382"/>
        <end position="409"/>
    </location>
</feature>
<proteinExistence type="inferred from homology"/>
<feature type="compositionally biased region" description="Low complexity" evidence="2">
    <location>
        <begin position="430"/>
        <end position="447"/>
    </location>
</feature>
<reference evidence="3" key="1">
    <citation type="submission" date="2017-01" db="EMBL/GenBank/DDBJ databases">
        <title>A deep insight into the sialotranscriptome of adult male and female Cluex tarsalis mosquitoes.</title>
        <authorList>
            <person name="Ribeiro J.M."/>
            <person name="Moreira F."/>
            <person name="Bernard K.A."/>
            <person name="Calvo E."/>
        </authorList>
    </citation>
    <scope>NUCLEOTIDE SEQUENCE</scope>
    <source>
        <strain evidence="3">Kern County</strain>
        <tissue evidence="3">Salivary glands</tissue>
    </source>
</reference>
<keyword evidence="3" id="KW-0808">Transferase</keyword>